<dbReference type="SMART" id="SM00460">
    <property type="entry name" value="TGc"/>
    <property type="match status" value="1"/>
</dbReference>
<keyword evidence="4" id="KW-1185">Reference proteome</keyword>
<reference evidence="3 4" key="1">
    <citation type="submission" date="2019-06" db="EMBL/GenBank/DDBJ databases">
        <title>Wine fermentation using esterase from Monascus purpureus.</title>
        <authorList>
            <person name="Geng C."/>
            <person name="Zhang Y."/>
        </authorList>
    </citation>
    <scope>NUCLEOTIDE SEQUENCE [LARGE SCALE GENOMIC DNA]</scope>
    <source>
        <strain evidence="3">HQ1</strain>
    </source>
</reference>
<dbReference type="AlphaFoldDB" id="A0A507QN07"/>
<feature type="domain" description="Transglutaminase-like" evidence="2">
    <location>
        <begin position="446"/>
        <end position="519"/>
    </location>
</feature>
<dbReference type="InterPro" id="IPR052557">
    <property type="entry name" value="CAP/Cytokinesis_protein"/>
</dbReference>
<dbReference type="EMBL" id="VIFY01000164">
    <property type="protein sequence ID" value="TQB69233.1"/>
    <property type="molecule type" value="Genomic_DNA"/>
</dbReference>
<feature type="region of interest" description="Disordered" evidence="1">
    <location>
        <begin position="24"/>
        <end position="295"/>
    </location>
</feature>
<dbReference type="PANTHER" id="PTHR46333">
    <property type="entry name" value="CYTOKINESIS PROTEIN 3"/>
    <property type="match status" value="1"/>
</dbReference>
<evidence type="ECO:0000313" key="4">
    <source>
        <dbReference type="Proteomes" id="UP000319663"/>
    </source>
</evidence>
<evidence type="ECO:0000259" key="2">
    <source>
        <dbReference type="SMART" id="SM00460"/>
    </source>
</evidence>
<dbReference type="InterPro" id="IPR002931">
    <property type="entry name" value="Transglutaminase-like"/>
</dbReference>
<feature type="compositionally biased region" description="Pro residues" evidence="1">
    <location>
        <begin position="101"/>
        <end position="110"/>
    </location>
</feature>
<dbReference type="STRING" id="5098.A0A507QN07"/>
<dbReference type="GO" id="GO:0005737">
    <property type="term" value="C:cytoplasm"/>
    <property type="evidence" value="ECO:0007669"/>
    <property type="project" value="TreeGrafter"/>
</dbReference>
<dbReference type="OrthoDB" id="6129702at2759"/>
<sequence length="726" mass="78694">MAEEPQPMSIQQRIAALNKVHIGQGLNGSRPTFRLQPASHLSSQPAALERGELPDDQGKVVVHHPNFPPPPQPSTAASASNGTNLRVPPPLPARKLSTSSAPPPALPPRIPSGRRNSRESLASDTSLSTTTTTTSASAGTRTPGTSSTTPDACLHPVRAPPWNAKDPVPLPPKREQTKAVIDSWSSSKPKLPSPFLKTKTMPARPAQPTRTVSSNNNVRGNGHLASQSSPQIPRNLPPRPSLPSRSSSSNNDAASSPAAVQPPLTDDTTKPQSAAYEARTKLPIKKPPPPPVSVETLRRTGLTAMWKSFDTPDESAVSAHNNSNSPEAVKPPEDVPPPVPLASRPDLSKILATKPRLQSSSSSNAGSTVACLKCRDYSAPDAHAARFPRESLPTYDLRWLANELTTPFPSLTDKARVIFTWLHHNVSYDVYSFFNNCVKPSTPANTLATGLAVCEGYAGLFTALATHAGMESLVVSGHGKGFGFQDLAPGSALPPFKASHAWNVVRIDNGQWKLIDPCWGAGHVQGAGQPYVKEFNPAMFTDTNDEFGLRHFPSNKNQFYRDDGRSEISWEEYLLPPTHPMIYSDAKRYHIGRRTFQPATNRISVHQPGPIRFQFSLICPHWTLEHHSKNAAGFFLLNIHGIDGRRDEHIPFNHVRGSGPGGGGDVWYVDIADPRVLGAPGQSVQVMVLTSFGDRKDPRGLTPQEYREKTGRVGMAWAGIAQWELI</sequence>
<feature type="compositionally biased region" description="Polar residues" evidence="1">
    <location>
        <begin position="208"/>
        <end position="232"/>
    </location>
</feature>
<dbReference type="InterPro" id="IPR038765">
    <property type="entry name" value="Papain-like_cys_pep_sf"/>
</dbReference>
<name>A0A507QN07_MONPU</name>
<feature type="compositionally biased region" description="Low complexity" evidence="1">
    <location>
        <begin position="120"/>
        <end position="151"/>
    </location>
</feature>
<accession>A0A507QN07</accession>
<feature type="compositionally biased region" description="Low complexity" evidence="1">
    <location>
        <begin position="242"/>
        <end position="258"/>
    </location>
</feature>
<dbReference type="Gene3D" id="3.10.620.30">
    <property type="match status" value="1"/>
</dbReference>
<proteinExistence type="predicted"/>
<organism evidence="3 4">
    <name type="scientific">Monascus purpureus</name>
    <name type="common">Red mold</name>
    <name type="synonym">Monascus anka</name>
    <dbReference type="NCBI Taxonomy" id="5098"/>
    <lineage>
        <taxon>Eukaryota</taxon>
        <taxon>Fungi</taxon>
        <taxon>Dikarya</taxon>
        <taxon>Ascomycota</taxon>
        <taxon>Pezizomycotina</taxon>
        <taxon>Eurotiomycetes</taxon>
        <taxon>Eurotiomycetidae</taxon>
        <taxon>Eurotiales</taxon>
        <taxon>Aspergillaceae</taxon>
        <taxon>Monascus</taxon>
    </lineage>
</organism>
<evidence type="ECO:0000313" key="3">
    <source>
        <dbReference type="EMBL" id="TQB69233.1"/>
    </source>
</evidence>
<feature type="region of interest" description="Disordered" evidence="1">
    <location>
        <begin position="312"/>
        <end position="344"/>
    </location>
</feature>
<protein>
    <recommendedName>
        <fullName evidence="2">Transglutaminase-like domain-containing protein</fullName>
    </recommendedName>
</protein>
<feature type="compositionally biased region" description="Basic and acidic residues" evidence="1">
    <location>
        <begin position="49"/>
        <end position="58"/>
    </location>
</feature>
<comment type="caution">
    <text evidence="3">The sequence shown here is derived from an EMBL/GenBank/DDBJ whole genome shotgun (WGS) entry which is preliminary data.</text>
</comment>
<dbReference type="Proteomes" id="UP000319663">
    <property type="component" value="Unassembled WGS sequence"/>
</dbReference>
<dbReference type="SUPFAM" id="SSF54001">
    <property type="entry name" value="Cysteine proteinases"/>
    <property type="match status" value="1"/>
</dbReference>
<evidence type="ECO:0000256" key="1">
    <source>
        <dbReference type="SAM" id="MobiDB-lite"/>
    </source>
</evidence>
<dbReference type="Pfam" id="PF01841">
    <property type="entry name" value="Transglut_core"/>
    <property type="match status" value="1"/>
</dbReference>
<feature type="compositionally biased region" description="Low complexity" evidence="1">
    <location>
        <begin position="185"/>
        <end position="200"/>
    </location>
</feature>
<gene>
    <name evidence="3" type="ORF">MPDQ_002137</name>
</gene>
<dbReference type="PANTHER" id="PTHR46333:SF5">
    <property type="entry name" value="TRANSGLUTAMINASE-LIKE DOMAIN-CONTAINING PROTEIN"/>
    <property type="match status" value="1"/>
</dbReference>